<evidence type="ECO:0000256" key="5">
    <source>
        <dbReference type="ARBA" id="ARBA00023288"/>
    </source>
</evidence>
<keyword evidence="8" id="KW-1185">Reference proteome</keyword>
<dbReference type="EMBL" id="JBHTAI010000001">
    <property type="protein sequence ID" value="MFC7147388.1"/>
    <property type="molecule type" value="Genomic_DNA"/>
</dbReference>
<keyword evidence="5" id="KW-0449">Lipoprotein</keyword>
<dbReference type="Proteomes" id="UP001596378">
    <property type="component" value="Unassembled WGS sequence"/>
</dbReference>
<proteinExistence type="predicted"/>
<gene>
    <name evidence="7" type="ORF">ACFQMJ_02475</name>
</gene>
<comment type="caution">
    <text evidence="7">The sequence shown here is derived from an EMBL/GenBank/DDBJ whole genome shotgun (WGS) entry which is preliminary data.</text>
</comment>
<protein>
    <submittedName>
        <fullName evidence="7">ABC transporter substrate-binding protein</fullName>
    </submittedName>
</protein>
<evidence type="ECO:0000256" key="3">
    <source>
        <dbReference type="ARBA" id="ARBA00023136"/>
    </source>
</evidence>
<keyword evidence="1" id="KW-1003">Cell membrane</keyword>
<keyword evidence="4" id="KW-0564">Palmitate</keyword>
<evidence type="ECO:0000256" key="2">
    <source>
        <dbReference type="ARBA" id="ARBA00022729"/>
    </source>
</evidence>
<name>A0ABW2F6B0_9BACL</name>
<evidence type="ECO:0000313" key="7">
    <source>
        <dbReference type="EMBL" id="MFC7147388.1"/>
    </source>
</evidence>
<dbReference type="PROSITE" id="PS51257">
    <property type="entry name" value="PROKAR_LIPOPROTEIN"/>
    <property type="match status" value="1"/>
</dbReference>
<keyword evidence="2 6" id="KW-0732">Signal</keyword>
<feature type="signal peptide" evidence="6">
    <location>
        <begin position="1"/>
        <end position="23"/>
    </location>
</feature>
<evidence type="ECO:0000313" key="8">
    <source>
        <dbReference type="Proteomes" id="UP001596378"/>
    </source>
</evidence>
<keyword evidence="3" id="KW-0472">Membrane</keyword>
<evidence type="ECO:0000256" key="6">
    <source>
        <dbReference type="SAM" id="SignalP"/>
    </source>
</evidence>
<dbReference type="RefSeq" id="WP_378050662.1">
    <property type="nucleotide sequence ID" value="NZ_JBHMDN010000028.1"/>
</dbReference>
<dbReference type="SUPFAM" id="SSF53850">
    <property type="entry name" value="Periplasmic binding protein-like II"/>
    <property type="match status" value="1"/>
</dbReference>
<dbReference type="PANTHER" id="PTHR43649:SF33">
    <property type="entry name" value="POLYGALACTURONAN_RHAMNOGALACTURONAN-BINDING PROTEIN YTCQ"/>
    <property type="match status" value="1"/>
</dbReference>
<dbReference type="Gene3D" id="3.40.190.10">
    <property type="entry name" value="Periplasmic binding protein-like II"/>
    <property type="match status" value="2"/>
</dbReference>
<evidence type="ECO:0000256" key="4">
    <source>
        <dbReference type="ARBA" id="ARBA00023139"/>
    </source>
</evidence>
<sequence length="439" mass="48188">MAQTIRLRSLLTAAAMVPMLALAACGGNSGSSASPEPGGSAAPGEAKVSIQVFTEFVGSHPFAPYWKQRLQAFKDEHPNIDVKVEEIAGAGNNSMDGKLKVLISSGELPDVFLTNDKDMIEIAKNANLLTDLKPMLDQDADFNGQLDQGDLEDWNNGTEHVYGISSHKDFYGYFYNKEMFEKAGITPAGTWDEFFANLEKLKETGVAPLSLETKNVFVSSSMLLALTGTQSAEGNRFALTPSPGSYETPEFIEAAKQLQNMYMNYTTKDAIGGDYAVAQNNFFNEKTAIFSTGTWDISLIRDGAPEGFGDKVGVAMFPNNGIFSFPAYAWFSGSKDDAKAKAAYEFIKHFNNKEDQGVRLEMLDFMPVDTSINLSEYEVDPLLQDYINMRDDVQYRMMSPWRVYQSSVSAIISQELAALGTGASTPEQFAKRLTEAANK</sequence>
<accession>A0ABW2F6B0</accession>
<feature type="chain" id="PRO_5046478943" evidence="6">
    <location>
        <begin position="24"/>
        <end position="439"/>
    </location>
</feature>
<dbReference type="InterPro" id="IPR006059">
    <property type="entry name" value="SBP"/>
</dbReference>
<evidence type="ECO:0000256" key="1">
    <source>
        <dbReference type="ARBA" id="ARBA00022475"/>
    </source>
</evidence>
<organism evidence="7 8">
    <name type="scientific">Cohnella cellulosilytica</name>
    <dbReference type="NCBI Taxonomy" id="986710"/>
    <lineage>
        <taxon>Bacteria</taxon>
        <taxon>Bacillati</taxon>
        <taxon>Bacillota</taxon>
        <taxon>Bacilli</taxon>
        <taxon>Bacillales</taxon>
        <taxon>Paenibacillaceae</taxon>
        <taxon>Cohnella</taxon>
    </lineage>
</organism>
<dbReference type="InterPro" id="IPR050490">
    <property type="entry name" value="Bact_solute-bd_prot1"/>
</dbReference>
<dbReference type="Pfam" id="PF01547">
    <property type="entry name" value="SBP_bac_1"/>
    <property type="match status" value="1"/>
</dbReference>
<dbReference type="PANTHER" id="PTHR43649">
    <property type="entry name" value="ARABINOSE-BINDING PROTEIN-RELATED"/>
    <property type="match status" value="1"/>
</dbReference>
<reference evidence="8" key="1">
    <citation type="journal article" date="2019" name="Int. J. Syst. Evol. Microbiol.">
        <title>The Global Catalogue of Microorganisms (GCM) 10K type strain sequencing project: providing services to taxonomists for standard genome sequencing and annotation.</title>
        <authorList>
            <consortium name="The Broad Institute Genomics Platform"/>
            <consortium name="The Broad Institute Genome Sequencing Center for Infectious Disease"/>
            <person name="Wu L."/>
            <person name="Ma J."/>
        </authorList>
    </citation>
    <scope>NUCLEOTIDE SEQUENCE [LARGE SCALE GENOMIC DNA]</scope>
    <source>
        <strain evidence="8">KCTC 12907</strain>
    </source>
</reference>